<name>A0A2P5D2M2_PARAD</name>
<dbReference type="EMBL" id="JXTB01000070">
    <property type="protein sequence ID" value="PON67547.1"/>
    <property type="molecule type" value="Genomic_DNA"/>
</dbReference>
<comment type="caution">
    <text evidence="1">The sequence shown here is derived from an EMBL/GenBank/DDBJ whole genome shotgun (WGS) entry which is preliminary data.</text>
</comment>
<dbReference type="AlphaFoldDB" id="A0A2P5D2M2"/>
<evidence type="ECO:0000313" key="1">
    <source>
        <dbReference type="EMBL" id="PON67547.1"/>
    </source>
</evidence>
<reference evidence="2" key="1">
    <citation type="submission" date="2016-06" db="EMBL/GenBank/DDBJ databases">
        <title>Parallel loss of symbiosis genes in relatives of nitrogen-fixing non-legume Parasponia.</title>
        <authorList>
            <person name="Van Velzen R."/>
            <person name="Holmer R."/>
            <person name="Bu F."/>
            <person name="Rutten L."/>
            <person name="Van Zeijl A."/>
            <person name="Liu W."/>
            <person name="Santuari L."/>
            <person name="Cao Q."/>
            <person name="Sharma T."/>
            <person name="Shen D."/>
            <person name="Roswanjaya Y."/>
            <person name="Wardhani T."/>
            <person name="Kalhor M.S."/>
            <person name="Jansen J."/>
            <person name="Van den Hoogen J."/>
            <person name="Gungor B."/>
            <person name="Hartog M."/>
            <person name="Hontelez J."/>
            <person name="Verver J."/>
            <person name="Yang W.-C."/>
            <person name="Schijlen E."/>
            <person name="Repin R."/>
            <person name="Schilthuizen M."/>
            <person name="Schranz E."/>
            <person name="Heidstra R."/>
            <person name="Miyata K."/>
            <person name="Fedorova E."/>
            <person name="Kohlen W."/>
            <person name="Bisseling T."/>
            <person name="Smit S."/>
            <person name="Geurts R."/>
        </authorList>
    </citation>
    <scope>NUCLEOTIDE SEQUENCE [LARGE SCALE GENOMIC DNA]</scope>
    <source>
        <strain evidence="2">cv. WU1-14</strain>
    </source>
</reference>
<evidence type="ECO:0000313" key="2">
    <source>
        <dbReference type="Proteomes" id="UP000237105"/>
    </source>
</evidence>
<protein>
    <submittedName>
        <fullName evidence="1">Uncharacterized protein</fullName>
    </submittedName>
</protein>
<proteinExistence type="predicted"/>
<dbReference type="Proteomes" id="UP000237105">
    <property type="component" value="Unassembled WGS sequence"/>
</dbReference>
<feature type="non-terminal residue" evidence="1">
    <location>
        <position position="1"/>
    </location>
</feature>
<keyword evidence="2" id="KW-1185">Reference proteome</keyword>
<organism evidence="1 2">
    <name type="scientific">Parasponia andersonii</name>
    <name type="common">Sponia andersonii</name>
    <dbReference type="NCBI Taxonomy" id="3476"/>
    <lineage>
        <taxon>Eukaryota</taxon>
        <taxon>Viridiplantae</taxon>
        <taxon>Streptophyta</taxon>
        <taxon>Embryophyta</taxon>
        <taxon>Tracheophyta</taxon>
        <taxon>Spermatophyta</taxon>
        <taxon>Magnoliopsida</taxon>
        <taxon>eudicotyledons</taxon>
        <taxon>Gunneridae</taxon>
        <taxon>Pentapetalae</taxon>
        <taxon>rosids</taxon>
        <taxon>fabids</taxon>
        <taxon>Rosales</taxon>
        <taxon>Cannabaceae</taxon>
        <taxon>Parasponia</taxon>
    </lineage>
</organism>
<accession>A0A2P5D2M2</accession>
<sequence length="61" mass="6592">ATSLRLQDQKLVSWLHKNGAIAAQIGTVTPCKLGYSPLDLGLGIMKLALQPYDFGAAEPYF</sequence>
<gene>
    <name evidence="1" type="ORF">PanWU01x14_101840</name>
</gene>